<evidence type="ECO:0000313" key="6">
    <source>
        <dbReference type="Proteomes" id="UP000053947"/>
    </source>
</evidence>
<dbReference type="Pfam" id="PF07719">
    <property type="entry name" value="TPR_2"/>
    <property type="match status" value="1"/>
</dbReference>
<dbReference type="SMART" id="SM00028">
    <property type="entry name" value="TPR"/>
    <property type="match status" value="7"/>
</dbReference>
<dbReference type="InterPro" id="IPR005158">
    <property type="entry name" value="BTAD"/>
</dbReference>
<keyword evidence="2 3" id="KW-0802">TPR repeat</keyword>
<organism evidence="5 6">
    <name type="scientific">Dehalogenimonas alkenigignens</name>
    <dbReference type="NCBI Taxonomy" id="1217799"/>
    <lineage>
        <taxon>Bacteria</taxon>
        <taxon>Bacillati</taxon>
        <taxon>Chloroflexota</taxon>
        <taxon>Dehalococcoidia</taxon>
        <taxon>Dehalococcoidales</taxon>
        <taxon>Dehalococcoidaceae</taxon>
        <taxon>Dehalogenimonas</taxon>
    </lineage>
</organism>
<evidence type="ECO:0000256" key="1">
    <source>
        <dbReference type="ARBA" id="ARBA00022737"/>
    </source>
</evidence>
<name>A0A0W0GIB5_9CHLR</name>
<dbReference type="Pfam" id="PF13176">
    <property type="entry name" value="TPR_7"/>
    <property type="match status" value="1"/>
</dbReference>
<dbReference type="InterPro" id="IPR051677">
    <property type="entry name" value="AfsR-DnrI-RedD_regulator"/>
</dbReference>
<dbReference type="Gene3D" id="1.25.40.10">
    <property type="entry name" value="Tetratricopeptide repeat domain"/>
    <property type="match status" value="3"/>
</dbReference>
<dbReference type="OrthoDB" id="134937at2"/>
<proteinExistence type="predicted"/>
<evidence type="ECO:0000256" key="3">
    <source>
        <dbReference type="PROSITE-ProRule" id="PRU00339"/>
    </source>
</evidence>
<dbReference type="Pfam" id="PF03704">
    <property type="entry name" value="BTAD"/>
    <property type="match status" value="1"/>
</dbReference>
<dbReference type="STRING" id="1217799.DEALK_11570"/>
<protein>
    <submittedName>
        <fullName evidence="5">Tetratricopeptide repeat/Bacterial transcriptional activator domain/TPR repeat</fullName>
    </submittedName>
</protein>
<gene>
    <name evidence="5" type="ORF">DEALK_11570</name>
</gene>
<dbReference type="InterPro" id="IPR011990">
    <property type="entry name" value="TPR-like_helical_dom_sf"/>
</dbReference>
<dbReference type="PANTHER" id="PTHR35807:SF2">
    <property type="entry name" value="TRANSCRIPTIONAL ACTIVATOR DOMAIN"/>
    <property type="match status" value="1"/>
</dbReference>
<comment type="caution">
    <text evidence="5">The sequence shown here is derived from an EMBL/GenBank/DDBJ whole genome shotgun (WGS) entry which is preliminary data.</text>
</comment>
<feature type="repeat" description="TPR" evidence="3">
    <location>
        <begin position="139"/>
        <end position="172"/>
    </location>
</feature>
<dbReference type="SUPFAM" id="SSF48452">
    <property type="entry name" value="TPR-like"/>
    <property type="match status" value="3"/>
</dbReference>
<feature type="domain" description="Bacterial transcriptional activator" evidence="4">
    <location>
        <begin position="567"/>
        <end position="701"/>
    </location>
</feature>
<dbReference type="AlphaFoldDB" id="A0A0W0GIB5"/>
<keyword evidence="6" id="KW-1185">Reference proteome</keyword>
<sequence>MYSENTTMEIESLLNSGQFAEAATQVKAIAGELLRRGEFAPLVDILSRIPSSLKQADNDLGLILAQSLIHTGEVHQAGIILTRIIDNHPEDGRVNETLINAYIWRSAAHRLAGNLRNAIIDAELALSRLRKTKNYPFIASAQFRLGNALFYSGNLEKAIKHFQLALKYSADGFDLDLIARIQNSLGAAYLRRGDMTSAAVHFEHACAGWAKTKNFGALAATQINLAYFCQRQGQSERALTILVTALGHARAAGSKRIEANILTAMGIAQRDLGDFVNSLLSLDSALAVALDAMEQYFILWAKAEMGDTYRRMGQYSKAVQILTEAVSQANEQSQTSDADIFSVSLGIAKFQEGDNIGGVEILSSTASRLESGGDQDALARCYLFLAHCSFVGKDFDSAKTWLGKTAVLADKLEYDGFLSTDGADFPLLLHFAASKQIGGEHFVRAQHQLRKRMASQISVITDPATDPNRSSIEVYAFGSTRVWICSNPVGEAEWRSVRAKELFIYLLCHPMQTADQIMTALWPELSPSRALGNFHTALYRARRATSPGVITTNGGRYSVCEDLNVYCDFIDFLKLSTPKVSTETEAIYLERLAQAINLYRGPFMEGFQAEWIEELRREYEAKYLQLLSTVAGHYRLRGDHHKAIPMLEKAIAIDSYQDDLYCELAENHIALGDRLSALKVYQQYKSTVANEIDSDTPSRILEIIKPVSV</sequence>
<dbReference type="Proteomes" id="UP000053947">
    <property type="component" value="Unassembled WGS sequence"/>
</dbReference>
<accession>A0A0W0GIB5</accession>
<dbReference type="InterPro" id="IPR019734">
    <property type="entry name" value="TPR_rpt"/>
</dbReference>
<dbReference type="InterPro" id="IPR036388">
    <property type="entry name" value="WH-like_DNA-bd_sf"/>
</dbReference>
<reference evidence="5 6" key="1">
    <citation type="submission" date="2015-06" db="EMBL/GenBank/DDBJ databases">
        <title>Genome sequence of the organohalide-respiring Dehalogenimonas alkenigignens type strain (IP3-3T).</title>
        <authorList>
            <person name="Key T.A."/>
            <person name="Richmond D.P."/>
            <person name="Bowman K.S."/>
            <person name="Cho Y.-J."/>
            <person name="Chun J."/>
            <person name="da Costa M.S."/>
            <person name="Rainey F.A."/>
            <person name="Moe W.M."/>
        </authorList>
    </citation>
    <scope>NUCLEOTIDE SEQUENCE [LARGE SCALE GENOMIC DNA]</scope>
    <source>
        <strain evidence="5 6">IP3-3</strain>
    </source>
</reference>
<dbReference type="EMBL" id="LFDV01000002">
    <property type="protein sequence ID" value="KTB48311.1"/>
    <property type="molecule type" value="Genomic_DNA"/>
</dbReference>
<dbReference type="PANTHER" id="PTHR35807">
    <property type="entry name" value="TRANSCRIPTIONAL REGULATOR REDD-RELATED"/>
    <property type="match status" value="1"/>
</dbReference>
<evidence type="ECO:0000256" key="2">
    <source>
        <dbReference type="ARBA" id="ARBA00022803"/>
    </source>
</evidence>
<dbReference type="PROSITE" id="PS50005">
    <property type="entry name" value="TPR"/>
    <property type="match status" value="1"/>
</dbReference>
<keyword evidence="1" id="KW-0677">Repeat</keyword>
<dbReference type="Gene3D" id="1.10.10.10">
    <property type="entry name" value="Winged helix-like DNA-binding domain superfamily/Winged helix DNA-binding domain"/>
    <property type="match status" value="1"/>
</dbReference>
<evidence type="ECO:0000259" key="4">
    <source>
        <dbReference type="SMART" id="SM01043"/>
    </source>
</evidence>
<evidence type="ECO:0000313" key="5">
    <source>
        <dbReference type="EMBL" id="KTB48311.1"/>
    </source>
</evidence>
<dbReference type="SMART" id="SM01043">
    <property type="entry name" value="BTAD"/>
    <property type="match status" value="1"/>
</dbReference>
<dbReference type="InterPro" id="IPR013105">
    <property type="entry name" value="TPR_2"/>
</dbReference>